<evidence type="ECO:0000256" key="5">
    <source>
        <dbReference type="ARBA" id="ARBA00022792"/>
    </source>
</evidence>
<dbReference type="InParanoid" id="A0A151ZKC8"/>
<dbReference type="PANTHER" id="PTHR31586">
    <property type="entry name" value="CYTOCHROME C OXIDASE PROTEIN 20"/>
    <property type="match status" value="1"/>
</dbReference>
<dbReference type="PRINTS" id="PR02049">
    <property type="entry name" value="PROTEINF36A"/>
</dbReference>
<dbReference type="AlphaFoldDB" id="A0A151ZKC8"/>
<keyword evidence="8 10" id="KW-0472">Membrane</keyword>
<dbReference type="Pfam" id="PF12597">
    <property type="entry name" value="Cox20"/>
    <property type="match status" value="1"/>
</dbReference>
<dbReference type="InterPro" id="IPR022533">
    <property type="entry name" value="Cox20"/>
</dbReference>
<evidence type="ECO:0000256" key="9">
    <source>
        <dbReference type="SAM" id="MobiDB-lite"/>
    </source>
</evidence>
<feature type="region of interest" description="Disordered" evidence="9">
    <location>
        <begin position="129"/>
        <end position="149"/>
    </location>
</feature>
<evidence type="ECO:0000256" key="10">
    <source>
        <dbReference type="SAM" id="Phobius"/>
    </source>
</evidence>
<dbReference type="Proteomes" id="UP000076078">
    <property type="component" value="Unassembled WGS sequence"/>
</dbReference>
<gene>
    <name evidence="11" type="ORF">DLAC_04745</name>
</gene>
<comment type="similarity">
    <text evidence="2">Belongs to the COX20 family.</text>
</comment>
<dbReference type="OrthoDB" id="14603at2759"/>
<keyword evidence="6 10" id="KW-1133">Transmembrane helix</keyword>
<keyword evidence="5" id="KW-0999">Mitochondrion inner membrane</keyword>
<dbReference type="GO" id="GO:0033617">
    <property type="term" value="P:mitochondrial respiratory chain complex IV assembly"/>
    <property type="evidence" value="ECO:0007669"/>
    <property type="project" value="InterPro"/>
</dbReference>
<organism evidence="11 12">
    <name type="scientific">Tieghemostelium lacteum</name>
    <name type="common">Slime mold</name>
    <name type="synonym">Dictyostelium lacteum</name>
    <dbReference type="NCBI Taxonomy" id="361077"/>
    <lineage>
        <taxon>Eukaryota</taxon>
        <taxon>Amoebozoa</taxon>
        <taxon>Evosea</taxon>
        <taxon>Eumycetozoa</taxon>
        <taxon>Dictyostelia</taxon>
        <taxon>Dictyosteliales</taxon>
        <taxon>Raperosteliaceae</taxon>
        <taxon>Tieghemostelium</taxon>
    </lineage>
</organism>
<dbReference type="EMBL" id="LODT01000022">
    <property type="protein sequence ID" value="KYQ94448.1"/>
    <property type="molecule type" value="Genomic_DNA"/>
</dbReference>
<dbReference type="FunCoup" id="A0A151ZKC8">
    <property type="interactions" value="3"/>
</dbReference>
<feature type="transmembrane region" description="Helical" evidence="10">
    <location>
        <begin position="88"/>
        <end position="106"/>
    </location>
</feature>
<sequence>MSGTNNKNAPMQPLENNKNINMYQLNTDTQDTNKDSNGKTKSFWDKTYEISKIPCFRDSLLYGVGTAIGVTMISSIFSRSGLIRSADYGVVSFLLVSGIYWPICNYNKNIQDQKIKLVMDAQVAELNRKSEQHRLEKEKEQKQQQDQKK</sequence>
<proteinExistence type="inferred from homology"/>
<evidence type="ECO:0000256" key="2">
    <source>
        <dbReference type="ARBA" id="ARBA00009575"/>
    </source>
</evidence>
<dbReference type="PANTHER" id="PTHR31586:SF1">
    <property type="entry name" value="CYTOCHROME C OXIDASE ASSEMBLY PROTEIN COX20, MITOCHONDRIAL"/>
    <property type="match status" value="1"/>
</dbReference>
<comment type="caution">
    <text evidence="11">The sequence shown here is derived from an EMBL/GenBank/DDBJ whole genome shotgun (WGS) entry which is preliminary data.</text>
</comment>
<feature type="transmembrane region" description="Helical" evidence="10">
    <location>
        <begin position="60"/>
        <end position="82"/>
    </location>
</feature>
<dbReference type="GO" id="GO:0005743">
    <property type="term" value="C:mitochondrial inner membrane"/>
    <property type="evidence" value="ECO:0007669"/>
    <property type="project" value="UniProtKB-SubCell"/>
</dbReference>
<evidence type="ECO:0000313" key="12">
    <source>
        <dbReference type="Proteomes" id="UP000076078"/>
    </source>
</evidence>
<keyword evidence="12" id="KW-1185">Reference proteome</keyword>
<accession>A0A151ZKC8</accession>
<keyword evidence="7" id="KW-0496">Mitochondrion</keyword>
<name>A0A151ZKC8_TIELA</name>
<keyword evidence="4 10" id="KW-0812">Transmembrane</keyword>
<evidence type="ECO:0000256" key="1">
    <source>
        <dbReference type="ARBA" id="ARBA00004273"/>
    </source>
</evidence>
<reference evidence="11 12" key="1">
    <citation type="submission" date="2015-12" db="EMBL/GenBank/DDBJ databases">
        <title>Dictyostelia acquired genes for synthesis and detection of signals that induce cell-type specialization by lateral gene transfer from prokaryotes.</title>
        <authorList>
            <person name="Gloeckner G."/>
            <person name="Schaap P."/>
        </authorList>
    </citation>
    <scope>NUCLEOTIDE SEQUENCE [LARGE SCALE GENOMIC DNA]</scope>
    <source>
        <strain evidence="11 12">TK</strain>
    </source>
</reference>
<evidence type="ECO:0000313" key="11">
    <source>
        <dbReference type="EMBL" id="KYQ94448.1"/>
    </source>
</evidence>
<evidence type="ECO:0000256" key="8">
    <source>
        <dbReference type="ARBA" id="ARBA00023136"/>
    </source>
</evidence>
<evidence type="ECO:0000256" key="3">
    <source>
        <dbReference type="ARBA" id="ARBA00017689"/>
    </source>
</evidence>
<dbReference type="OMA" id="WPICNYN"/>
<comment type="subcellular location">
    <subcellularLocation>
        <location evidence="1">Mitochondrion inner membrane</location>
    </subcellularLocation>
</comment>
<evidence type="ECO:0000256" key="6">
    <source>
        <dbReference type="ARBA" id="ARBA00022989"/>
    </source>
</evidence>
<protein>
    <recommendedName>
        <fullName evidence="3">Cytochrome c oxidase assembly protein COX20, mitochondrial</fullName>
    </recommendedName>
</protein>
<evidence type="ECO:0000256" key="4">
    <source>
        <dbReference type="ARBA" id="ARBA00022692"/>
    </source>
</evidence>
<evidence type="ECO:0000256" key="7">
    <source>
        <dbReference type="ARBA" id="ARBA00023128"/>
    </source>
</evidence>